<reference evidence="2 3" key="1">
    <citation type="journal article" date="2021" name="Int. J. Syst. Evol. Microbiol.">
        <title>Reticulibacter mediterranei gen. nov., sp. nov., within the new family Reticulibacteraceae fam. nov., and Ktedonospora formicarum gen. nov., sp. nov., Ktedonobacter robiniae sp. nov., Dictyobacter formicarum sp. nov. and Dictyobacter arantiisoli sp. nov., belonging to the class Ktedonobacteria.</title>
        <authorList>
            <person name="Yabe S."/>
            <person name="Zheng Y."/>
            <person name="Wang C.M."/>
            <person name="Sakai Y."/>
            <person name="Abe K."/>
            <person name="Yokota A."/>
            <person name="Donadio S."/>
            <person name="Cavaletti L."/>
            <person name="Monciardini P."/>
        </authorList>
    </citation>
    <scope>NUCLEOTIDE SEQUENCE [LARGE SCALE GENOMIC DNA]</scope>
    <source>
        <strain evidence="2 3">SOSP1-30</strain>
    </source>
</reference>
<accession>A0ABQ3V0H1</accession>
<evidence type="ECO:0000313" key="2">
    <source>
        <dbReference type="EMBL" id="GHO58471.1"/>
    </source>
</evidence>
<dbReference type="EMBL" id="BNJG01000003">
    <property type="protein sequence ID" value="GHO58471.1"/>
    <property type="molecule type" value="Genomic_DNA"/>
</dbReference>
<name>A0ABQ3V0H1_9CHLR</name>
<feature type="region of interest" description="Disordered" evidence="1">
    <location>
        <begin position="1"/>
        <end position="51"/>
    </location>
</feature>
<organism evidence="2 3">
    <name type="scientific">Ktedonobacter robiniae</name>
    <dbReference type="NCBI Taxonomy" id="2778365"/>
    <lineage>
        <taxon>Bacteria</taxon>
        <taxon>Bacillati</taxon>
        <taxon>Chloroflexota</taxon>
        <taxon>Ktedonobacteria</taxon>
        <taxon>Ktedonobacterales</taxon>
        <taxon>Ktedonobacteraceae</taxon>
        <taxon>Ktedonobacter</taxon>
    </lineage>
</organism>
<evidence type="ECO:0000313" key="3">
    <source>
        <dbReference type="Proteomes" id="UP000654345"/>
    </source>
</evidence>
<gene>
    <name evidence="2" type="ORF">KSB_69460</name>
</gene>
<proteinExistence type="predicted"/>
<sequence>MGRLVWRGARADNATSHGYSGNADGGASSEVSEEAQKEEGEEKYSSPSKASDKENLFQFSSFESNAASCSPPSVCFVAWCL</sequence>
<comment type="caution">
    <text evidence="2">The sequence shown here is derived from an EMBL/GenBank/DDBJ whole genome shotgun (WGS) entry which is preliminary data.</text>
</comment>
<protein>
    <submittedName>
        <fullName evidence="2">Uncharacterized protein</fullName>
    </submittedName>
</protein>
<feature type="compositionally biased region" description="Basic and acidic residues" evidence="1">
    <location>
        <begin position="34"/>
        <end position="51"/>
    </location>
</feature>
<evidence type="ECO:0000256" key="1">
    <source>
        <dbReference type="SAM" id="MobiDB-lite"/>
    </source>
</evidence>
<dbReference type="Proteomes" id="UP000654345">
    <property type="component" value="Unassembled WGS sequence"/>
</dbReference>
<keyword evidence="3" id="KW-1185">Reference proteome</keyword>